<dbReference type="Gene3D" id="1.10.150.170">
    <property type="entry name" value="Putative methyltransferase TM0872, insert domain"/>
    <property type="match status" value="1"/>
</dbReference>
<comment type="subcellular location">
    <subcellularLocation>
        <location evidence="6">Cytoplasm</location>
    </subcellularLocation>
</comment>
<evidence type="ECO:0000256" key="5">
    <source>
        <dbReference type="ARBA" id="ARBA00022691"/>
    </source>
</evidence>
<accession>I6Z345</accession>
<dbReference type="EMBL" id="CP003557">
    <property type="protein sequence ID" value="AFN73565.1"/>
    <property type="molecule type" value="Genomic_DNA"/>
</dbReference>
<proteinExistence type="inferred from homology"/>
<feature type="binding site" evidence="6">
    <location>
        <position position="91"/>
    </location>
    <ligand>
        <name>S-adenosyl-L-methionine</name>
        <dbReference type="ChEBI" id="CHEBI:59789"/>
    </ligand>
</feature>
<evidence type="ECO:0000313" key="8">
    <source>
        <dbReference type="Proteomes" id="UP000009011"/>
    </source>
</evidence>
<keyword evidence="5 6" id="KW-0949">S-adenosyl-L-methionine</keyword>
<dbReference type="InterPro" id="IPR029063">
    <property type="entry name" value="SAM-dependent_MTases_sf"/>
</dbReference>
<keyword evidence="3 6" id="KW-0489">Methyltransferase</keyword>
<dbReference type="Pfam" id="PF01795">
    <property type="entry name" value="Methyltransf_5"/>
    <property type="match status" value="1"/>
</dbReference>
<dbReference type="SUPFAM" id="SSF53335">
    <property type="entry name" value="S-adenosyl-L-methionine-dependent methyltransferases"/>
    <property type="match status" value="1"/>
</dbReference>
<evidence type="ECO:0000256" key="3">
    <source>
        <dbReference type="ARBA" id="ARBA00022603"/>
    </source>
</evidence>
<keyword evidence="8" id="KW-1185">Reference proteome</keyword>
<dbReference type="PIRSF" id="PIRSF004486">
    <property type="entry name" value="MraW"/>
    <property type="match status" value="1"/>
</dbReference>
<dbReference type="NCBIfam" id="TIGR00006">
    <property type="entry name" value="16S rRNA (cytosine(1402)-N(4))-methyltransferase RsmH"/>
    <property type="match status" value="1"/>
</dbReference>
<feature type="binding site" evidence="6">
    <location>
        <position position="37"/>
    </location>
    <ligand>
        <name>S-adenosyl-L-methionine</name>
        <dbReference type="ChEBI" id="CHEBI:59789"/>
    </ligand>
</feature>
<sequence>MVWNRDGAYFEGTAGYGGHAGEILNSLSDKGKLVATDKDFEAFSYCKKKFENESRYIVYNTSFTNIDVIAKIEFIEMFDGIFLDLGVSSLQLDDPEKGFTFREDSPLDLRMNKSEGISAADLLNTASEEELADIIFRYGEEKKSRQIARKIAEYRKTNKFETSSQLKSIIAELTPPKFLNKSLARVFQALRIYVNNELEELEIFLDKSIDLLKKGGRIAIITFHSLEDRIVKEKFKYETLECICPPQSPICVCDKEARLKLINTKPIAPTEEEIAKNRRSRSAKLRAAERI</sequence>
<dbReference type="AlphaFoldDB" id="I6Z345"/>
<evidence type="ECO:0000256" key="6">
    <source>
        <dbReference type="HAMAP-Rule" id="MF_01007"/>
    </source>
</evidence>
<dbReference type="HOGENOM" id="CLU_038422_2_0_10"/>
<protein>
    <recommendedName>
        <fullName evidence="6">Ribosomal RNA small subunit methyltransferase H</fullName>
        <ecNumber evidence="6">2.1.1.199</ecNumber>
    </recommendedName>
    <alternativeName>
        <fullName evidence="6">16S rRNA m(4)C1402 methyltransferase</fullName>
    </alternativeName>
    <alternativeName>
        <fullName evidence="6">rRNA (cytosine-N(4)-)-methyltransferase RsmH</fullName>
    </alternativeName>
</protein>
<keyword evidence="6" id="KW-0963">Cytoplasm</keyword>
<evidence type="ECO:0000256" key="2">
    <source>
        <dbReference type="ARBA" id="ARBA00022552"/>
    </source>
</evidence>
<dbReference type="KEGG" id="mro:MROS_0321"/>
<feature type="binding site" evidence="6">
    <location>
        <position position="63"/>
    </location>
    <ligand>
        <name>S-adenosyl-L-methionine</name>
        <dbReference type="ChEBI" id="CHEBI:59789"/>
    </ligand>
</feature>
<dbReference type="GO" id="GO:0071424">
    <property type="term" value="F:rRNA (cytosine-N4-)-methyltransferase activity"/>
    <property type="evidence" value="ECO:0007669"/>
    <property type="project" value="UniProtKB-UniRule"/>
</dbReference>
<gene>
    <name evidence="6" type="primary">rsmH</name>
    <name evidence="7" type="ordered locus">MROS_0321</name>
</gene>
<dbReference type="GO" id="GO:0070475">
    <property type="term" value="P:rRNA base methylation"/>
    <property type="evidence" value="ECO:0007669"/>
    <property type="project" value="UniProtKB-UniRule"/>
</dbReference>
<comment type="similarity">
    <text evidence="1 6">Belongs to the methyltransferase superfamily. RsmH family.</text>
</comment>
<comment type="catalytic activity">
    <reaction evidence="6">
        <text>cytidine(1402) in 16S rRNA + S-adenosyl-L-methionine = N(4)-methylcytidine(1402) in 16S rRNA + S-adenosyl-L-homocysteine + H(+)</text>
        <dbReference type="Rhea" id="RHEA:42928"/>
        <dbReference type="Rhea" id="RHEA-COMP:10286"/>
        <dbReference type="Rhea" id="RHEA-COMP:10287"/>
        <dbReference type="ChEBI" id="CHEBI:15378"/>
        <dbReference type="ChEBI" id="CHEBI:57856"/>
        <dbReference type="ChEBI" id="CHEBI:59789"/>
        <dbReference type="ChEBI" id="CHEBI:74506"/>
        <dbReference type="ChEBI" id="CHEBI:82748"/>
        <dbReference type="EC" id="2.1.1.199"/>
    </reaction>
</comment>
<dbReference type="eggNOG" id="COG0275">
    <property type="taxonomic scope" value="Bacteria"/>
</dbReference>
<name>I6Z345_MELRP</name>
<organism evidence="7 8">
    <name type="scientific">Melioribacter roseus (strain DSM 23840 / JCM 17771 / VKM B-2668 / P3M-2)</name>
    <dbReference type="NCBI Taxonomy" id="1191523"/>
    <lineage>
        <taxon>Bacteria</taxon>
        <taxon>Pseudomonadati</taxon>
        <taxon>Ignavibacteriota</taxon>
        <taxon>Ignavibacteria</taxon>
        <taxon>Ignavibacteriales</taxon>
        <taxon>Melioribacteraceae</taxon>
        <taxon>Melioribacter</taxon>
    </lineage>
</organism>
<comment type="function">
    <text evidence="6">Specifically methylates the N4 position of cytidine in position 1402 (C1402) of 16S rRNA.</text>
</comment>
<dbReference type="PATRIC" id="fig|1191523.3.peg.328"/>
<dbReference type="STRING" id="1191523.MROS_0321"/>
<dbReference type="HAMAP" id="MF_01007">
    <property type="entry name" value="16SrRNA_methyltr_H"/>
    <property type="match status" value="1"/>
</dbReference>
<dbReference type="PANTHER" id="PTHR11265:SF0">
    <property type="entry name" value="12S RRNA N4-METHYLCYTIDINE METHYLTRANSFERASE"/>
    <property type="match status" value="1"/>
</dbReference>
<keyword evidence="4 6" id="KW-0808">Transferase</keyword>
<keyword evidence="2 6" id="KW-0698">rRNA processing</keyword>
<evidence type="ECO:0000256" key="4">
    <source>
        <dbReference type="ARBA" id="ARBA00022679"/>
    </source>
</evidence>
<dbReference type="SUPFAM" id="SSF81799">
    <property type="entry name" value="Putative methyltransferase TM0872, insert domain"/>
    <property type="match status" value="1"/>
</dbReference>
<dbReference type="GO" id="GO:0005737">
    <property type="term" value="C:cytoplasm"/>
    <property type="evidence" value="ECO:0007669"/>
    <property type="project" value="UniProtKB-SubCell"/>
</dbReference>
<dbReference type="InterPro" id="IPR023397">
    <property type="entry name" value="SAM-dep_MeTrfase_MraW_recog"/>
</dbReference>
<feature type="binding site" evidence="6">
    <location>
        <position position="84"/>
    </location>
    <ligand>
        <name>S-adenosyl-L-methionine</name>
        <dbReference type="ChEBI" id="CHEBI:59789"/>
    </ligand>
</feature>
<dbReference type="EC" id="2.1.1.199" evidence="6"/>
<dbReference type="Proteomes" id="UP000009011">
    <property type="component" value="Chromosome"/>
</dbReference>
<dbReference type="InterPro" id="IPR002903">
    <property type="entry name" value="RsmH"/>
</dbReference>
<evidence type="ECO:0000256" key="1">
    <source>
        <dbReference type="ARBA" id="ARBA00010396"/>
    </source>
</evidence>
<feature type="binding site" evidence="6">
    <location>
        <begin position="17"/>
        <end position="19"/>
    </location>
    <ligand>
        <name>S-adenosyl-L-methionine</name>
        <dbReference type="ChEBI" id="CHEBI:59789"/>
    </ligand>
</feature>
<reference evidence="7 8" key="1">
    <citation type="journal article" date="2013" name="PLoS ONE">
        <title>Genomic analysis of Melioribacter roseus, facultatively anaerobic organotrophic bacterium representing a novel deep lineage within Bacteriodetes/Chlorobi group.</title>
        <authorList>
            <person name="Kadnikov V.V."/>
            <person name="Mardanov A.V."/>
            <person name="Podosokorskaya O.A."/>
            <person name="Gavrilov S.N."/>
            <person name="Kublanov I.V."/>
            <person name="Beletsky A.V."/>
            <person name="Bonch-Osmolovskaya E.A."/>
            <person name="Ravin N.V."/>
        </authorList>
    </citation>
    <scope>NUCLEOTIDE SEQUENCE [LARGE SCALE GENOMIC DNA]</scope>
    <source>
        <strain evidence="8">JCM 17771 / P3M-2</strain>
    </source>
</reference>
<dbReference type="PANTHER" id="PTHR11265">
    <property type="entry name" value="S-ADENOSYL-METHYLTRANSFERASE MRAW"/>
    <property type="match status" value="1"/>
</dbReference>
<dbReference type="Gene3D" id="3.40.50.150">
    <property type="entry name" value="Vaccinia Virus protein VP39"/>
    <property type="match status" value="1"/>
</dbReference>
<evidence type="ECO:0000313" key="7">
    <source>
        <dbReference type="EMBL" id="AFN73565.1"/>
    </source>
</evidence>